<protein>
    <recommendedName>
        <fullName evidence="6">Pentatricopeptide repeat domain-containing protein</fullName>
    </recommendedName>
</protein>
<reference evidence="5" key="2">
    <citation type="submission" date="2013-12" db="EMBL/GenBank/DDBJ databases">
        <title>Evolution of pathogenesis and genome organization in the Tremellales.</title>
        <authorList>
            <person name="Cuomo C."/>
            <person name="Litvintseva A."/>
            <person name="Heitman J."/>
            <person name="Chen Y."/>
            <person name="Sun S."/>
            <person name="Springer D."/>
            <person name="Dromer F."/>
            <person name="Young S."/>
            <person name="Zeng Q."/>
            <person name="Chapman S."/>
            <person name="Gujja S."/>
            <person name="Saif S."/>
            <person name="Birren B."/>
        </authorList>
    </citation>
    <scope>NUCLEOTIDE SEQUENCE [LARGE SCALE GENOMIC DNA]</scope>
    <source>
        <strain evidence="5">BCC8398</strain>
    </source>
</reference>
<evidence type="ECO:0008006" key="6">
    <source>
        <dbReference type="Google" id="ProtNLM"/>
    </source>
</evidence>
<accession>A0A1B9GZA5</accession>
<evidence type="ECO:0000256" key="3">
    <source>
        <dbReference type="SAM" id="MobiDB-lite"/>
    </source>
</evidence>
<dbReference type="InterPro" id="IPR051240">
    <property type="entry name" value="Mito_RNA-Proc/Resp"/>
</dbReference>
<gene>
    <name evidence="4" type="ORF">I316_01608</name>
</gene>
<feature type="compositionally biased region" description="Polar residues" evidence="3">
    <location>
        <begin position="97"/>
        <end position="109"/>
    </location>
</feature>
<feature type="repeat" description="PPR" evidence="2">
    <location>
        <begin position="609"/>
        <end position="643"/>
    </location>
</feature>
<evidence type="ECO:0000256" key="2">
    <source>
        <dbReference type="PROSITE-ProRule" id="PRU00708"/>
    </source>
</evidence>
<evidence type="ECO:0000313" key="5">
    <source>
        <dbReference type="Proteomes" id="UP000092666"/>
    </source>
</evidence>
<feature type="compositionally biased region" description="Basic and acidic residues" evidence="3">
    <location>
        <begin position="115"/>
        <end position="134"/>
    </location>
</feature>
<dbReference type="GO" id="GO:0003729">
    <property type="term" value="F:mRNA binding"/>
    <property type="evidence" value="ECO:0007669"/>
    <property type="project" value="TreeGrafter"/>
</dbReference>
<evidence type="ECO:0000256" key="1">
    <source>
        <dbReference type="ARBA" id="ARBA00022737"/>
    </source>
</evidence>
<feature type="repeat" description="PPR" evidence="2">
    <location>
        <begin position="644"/>
        <end position="678"/>
    </location>
</feature>
<feature type="compositionally biased region" description="Low complexity" evidence="3">
    <location>
        <begin position="64"/>
        <end position="83"/>
    </location>
</feature>
<dbReference type="Pfam" id="PF13812">
    <property type="entry name" value="PPR_3"/>
    <property type="match status" value="1"/>
</dbReference>
<dbReference type="Proteomes" id="UP000092666">
    <property type="component" value="Unassembled WGS sequence"/>
</dbReference>
<feature type="repeat" description="PPR" evidence="2">
    <location>
        <begin position="787"/>
        <end position="821"/>
    </location>
</feature>
<dbReference type="STRING" id="1296120.A0A1B9GZA5"/>
<name>A0A1B9GZA5_9TREE</name>
<dbReference type="PROSITE" id="PS51375">
    <property type="entry name" value="PPR"/>
    <property type="match status" value="3"/>
</dbReference>
<dbReference type="AlphaFoldDB" id="A0A1B9GZA5"/>
<dbReference type="EMBL" id="KI669495">
    <property type="protein sequence ID" value="OCF36361.1"/>
    <property type="molecule type" value="Genomic_DNA"/>
</dbReference>
<keyword evidence="5" id="KW-1185">Reference proteome</keyword>
<keyword evidence="1" id="KW-0677">Repeat</keyword>
<feature type="region of interest" description="Disordered" evidence="3">
    <location>
        <begin position="64"/>
        <end position="167"/>
    </location>
</feature>
<dbReference type="OrthoDB" id="185373at2759"/>
<organism evidence="4 5">
    <name type="scientific">Kwoniella heveanensis BCC8398</name>
    <dbReference type="NCBI Taxonomy" id="1296120"/>
    <lineage>
        <taxon>Eukaryota</taxon>
        <taxon>Fungi</taxon>
        <taxon>Dikarya</taxon>
        <taxon>Basidiomycota</taxon>
        <taxon>Agaricomycotina</taxon>
        <taxon>Tremellomycetes</taxon>
        <taxon>Tremellales</taxon>
        <taxon>Cryptococcaceae</taxon>
        <taxon>Kwoniella</taxon>
    </lineage>
</organism>
<feature type="region of interest" description="Disordered" evidence="3">
    <location>
        <begin position="946"/>
        <end position="973"/>
    </location>
</feature>
<evidence type="ECO:0000313" key="4">
    <source>
        <dbReference type="EMBL" id="OCF36361.1"/>
    </source>
</evidence>
<feature type="compositionally biased region" description="Low complexity" evidence="3">
    <location>
        <begin position="8"/>
        <end position="26"/>
    </location>
</feature>
<dbReference type="Pfam" id="PF13041">
    <property type="entry name" value="PPR_2"/>
    <property type="match status" value="1"/>
</dbReference>
<dbReference type="InterPro" id="IPR002885">
    <property type="entry name" value="PPR_rpt"/>
</dbReference>
<reference evidence="4 5" key="1">
    <citation type="submission" date="2013-07" db="EMBL/GenBank/DDBJ databases">
        <title>The Genome Sequence of Cryptococcus heveanensis BCC8398.</title>
        <authorList>
            <consortium name="The Broad Institute Genome Sequencing Platform"/>
            <person name="Cuomo C."/>
            <person name="Litvintseva A."/>
            <person name="Chen Y."/>
            <person name="Heitman J."/>
            <person name="Sun S."/>
            <person name="Springer D."/>
            <person name="Dromer F."/>
            <person name="Young S.K."/>
            <person name="Zeng Q."/>
            <person name="Gargeya S."/>
            <person name="Fitzgerald M."/>
            <person name="Abouelleil A."/>
            <person name="Alvarado L."/>
            <person name="Berlin A.M."/>
            <person name="Chapman S.B."/>
            <person name="Dewar J."/>
            <person name="Goldberg J."/>
            <person name="Griggs A."/>
            <person name="Gujja S."/>
            <person name="Hansen M."/>
            <person name="Howarth C."/>
            <person name="Imamovic A."/>
            <person name="Larimer J."/>
            <person name="McCowan C."/>
            <person name="Murphy C."/>
            <person name="Pearson M."/>
            <person name="Priest M."/>
            <person name="Roberts A."/>
            <person name="Saif S."/>
            <person name="Shea T."/>
            <person name="Sykes S."/>
            <person name="Wortman J."/>
            <person name="Nusbaum C."/>
            <person name="Birren B."/>
        </authorList>
    </citation>
    <scope>NUCLEOTIDE SEQUENCE [LARGE SCALE GENOMIC DNA]</scope>
    <source>
        <strain evidence="4 5">BCC8398</strain>
    </source>
</reference>
<dbReference type="NCBIfam" id="TIGR00756">
    <property type="entry name" value="PPR"/>
    <property type="match status" value="2"/>
</dbReference>
<feature type="region of interest" description="Disordered" evidence="3">
    <location>
        <begin position="1"/>
        <end position="26"/>
    </location>
</feature>
<dbReference type="PANTHER" id="PTHR47933">
    <property type="entry name" value="PENTATRICOPEPTIDE REPEAT-CONTAINING PROTEIN 1, MITOCHONDRIAL"/>
    <property type="match status" value="1"/>
</dbReference>
<sequence length="1277" mass="143004">MPPRISIAARSLSHSHSGSTTSSRLPSSTAALSHVLGLVSNGYLLDGVSRSSVAYLRGSLGLSSSAASSSSASSQAVSSSPSRSLERRVYTPRSRIHQQSRLYTSSSAAQVIDDDDHHSHGTHTHALDGYDHSSRPSSHPRRSLRSLRQSSDRKKSSSPKSPITSDRRFFVYPNRPDEWARISVDFHKRLKHGGFQSAAHFAHDFDLQGCEPQELASISRLFRIFALWRGSAEEADWIWLKDRLESAWEFVQEHGTGQKGLPATIRAIRSYALVELGEAQGAIDLLEGGEKMASNQQVNYSWSPSTSDSIAALVYLRLEEWDLARAQMSTSISKAVSRLAIFDNGHPLHHHATYPTFDTELLNEYENAVLSFDRKGDLLELAKDFSWQTRHLVLDLSKQGHRYPTAVSRIVFEALNSVEAPVAWWIEQSIEQSEEASAAIGSLLFLALTRDRLKLPEATDLFDTLVGKGMKPPATAAVEFCDKIALESKAQGWTLYQRIRDMYPQLPHQALYRALQFSGRAGWTTEEENIWREICVRYPPTWEDRTTSAKHFAHRGRVQECASSLRLRVGEDFEQNTNALEILFTAHINANNSDNAYVVLQKINAIEPRIYPYNSLLQLYADQVNVNAAVRLFDELLASPLRPDLHSYTALISLFAQRRDPVNAENCFKAMIDAGIEPDDVAHAALINASVEAGDWLAAAERWSKLPAETRTSSHVASAVIRALVLLSSPTEHVVSLFRKIKKPSTRTWALVIQSASDSGDMDLARDLYDEMEHVLRASGAKSTSPYTYTLSILLHGYMKSGDGPSARAVYDDMLKREIVPSSVTYGMIIQSFAEARGERSLEQAHDFAMTVHKQVQAGLIADRRHEKARTSQNIFSPLVVAHGRSQNLEVAQSYFDMIGEDESKESVHMYTQLMDVYRRAGEADKVMENWEKAFQLALDVSSYCGPRDPTQDAGKPTEEEANDEDAPRPTRSNENILCIPLSIALDSLSAAGRYYEVKRIWNEVEKAGFGFDAGNYNHLSVALARTGDVIGAFMVADQILLKRYEEVQSRRNEAIRESAHLPSLKQLAKRNNTNSQLSEQDMENILYSPDADAEAGDEDARGLDIVDRPVQPYFGPPNRRSALHTRSPFTAEAKADPFAQLDLRLLQSWRPSDTLWKPSLLTLSVLDTTYAQLEEAGKRRAWVPLTFSDENDAEDDSLIRGDDLEIQNKKRTYGVVLPLFGNTAVRNHVTGHPARKGPLEILRSLNKRYSKLVGLIMFHRKKRLADRIKQDRRRAK</sequence>
<dbReference type="Pfam" id="PF01535">
    <property type="entry name" value="PPR"/>
    <property type="match status" value="1"/>
</dbReference>
<dbReference type="PANTHER" id="PTHR47933:SF11">
    <property type="entry name" value="PENTATRICOPEPTIDE REPEAT-CONTAINING PROTEIN 2"/>
    <property type="match status" value="1"/>
</dbReference>
<proteinExistence type="predicted"/>
<dbReference type="InterPro" id="IPR011990">
    <property type="entry name" value="TPR-like_helical_dom_sf"/>
</dbReference>
<dbReference type="Gene3D" id="1.25.40.10">
    <property type="entry name" value="Tetratricopeptide repeat domain"/>
    <property type="match status" value="3"/>
</dbReference>